<reference evidence="1 2" key="1">
    <citation type="submission" date="2020-10" db="EMBL/GenBank/DDBJ databases">
        <authorList>
            <person name="Castelo-Branco R."/>
            <person name="Eusebio N."/>
            <person name="Adriana R."/>
            <person name="Vieira A."/>
            <person name="Brugerolle De Fraissinette N."/>
            <person name="Rezende De Castro R."/>
            <person name="Schneider M.P."/>
            <person name="Vasconcelos V."/>
            <person name="Leao P.N."/>
        </authorList>
    </citation>
    <scope>NUCLEOTIDE SEQUENCE [LARGE SCALE GENOMIC DNA]</scope>
    <source>
        <strain evidence="1 2">LEGE 03274</strain>
    </source>
</reference>
<dbReference type="Proteomes" id="UP000654604">
    <property type="component" value="Unassembled WGS sequence"/>
</dbReference>
<keyword evidence="2" id="KW-1185">Reference proteome</keyword>
<proteinExistence type="predicted"/>
<dbReference type="RefSeq" id="WP_193801901.1">
    <property type="nucleotide sequence ID" value="NZ_JADEWC010000040.1"/>
</dbReference>
<feature type="non-terminal residue" evidence="1">
    <location>
        <position position="1"/>
    </location>
</feature>
<organism evidence="1 2">
    <name type="scientific">Cyanobacterium stanieri LEGE 03274</name>
    <dbReference type="NCBI Taxonomy" id="1828756"/>
    <lineage>
        <taxon>Bacteria</taxon>
        <taxon>Bacillati</taxon>
        <taxon>Cyanobacteriota</taxon>
        <taxon>Cyanophyceae</taxon>
        <taxon>Oscillatoriophycideae</taxon>
        <taxon>Chroococcales</taxon>
        <taxon>Geminocystaceae</taxon>
        <taxon>Cyanobacterium</taxon>
    </lineage>
</organism>
<gene>
    <name evidence="1" type="ORF">IQ215_13325</name>
</gene>
<comment type="caution">
    <text evidence="1">The sequence shown here is derived from an EMBL/GenBank/DDBJ whole genome shotgun (WGS) entry which is preliminary data.</text>
</comment>
<name>A0ABR9V702_9CHRO</name>
<sequence length="122" mass="14234">LKESSTYDCSVDDQRTIYLPCSWLIKKMNLCWNGVEGNFFNQKNDLIAFDPSIKEFGANACLIKREALLEFLNQNNYDIIWTFLAEKRVIKGNPKHDHLQLSGIIRLDNKKLLKNIRSKPLF</sequence>
<dbReference type="EMBL" id="JADEWC010000040">
    <property type="protein sequence ID" value="MBE9223679.1"/>
    <property type="molecule type" value="Genomic_DNA"/>
</dbReference>
<evidence type="ECO:0000313" key="1">
    <source>
        <dbReference type="EMBL" id="MBE9223679.1"/>
    </source>
</evidence>
<accession>A0ABR9V702</accession>
<protein>
    <submittedName>
        <fullName evidence="1">Uncharacterized protein</fullName>
    </submittedName>
</protein>
<evidence type="ECO:0000313" key="2">
    <source>
        <dbReference type="Proteomes" id="UP000654604"/>
    </source>
</evidence>